<dbReference type="EMBL" id="AGNK02003283">
    <property type="status" value="NOT_ANNOTATED_CDS"/>
    <property type="molecule type" value="Genomic_DNA"/>
</dbReference>
<reference evidence="1" key="2">
    <citation type="submission" date="2018-08" db="UniProtKB">
        <authorList>
            <consortium name="EnsemblPlants"/>
        </authorList>
    </citation>
    <scope>IDENTIFICATION</scope>
    <source>
        <strain evidence="1">Yugu1</strain>
    </source>
</reference>
<proteinExistence type="predicted"/>
<dbReference type="InParanoid" id="K3XQ45"/>
<dbReference type="HOGENOM" id="CLU_042723_0_0_1"/>
<dbReference type="AlphaFoldDB" id="K3XQ45"/>
<evidence type="ECO:0000313" key="2">
    <source>
        <dbReference type="Proteomes" id="UP000004995"/>
    </source>
</evidence>
<protein>
    <recommendedName>
        <fullName evidence="3">FBD domain-containing protein</fullName>
    </recommendedName>
</protein>
<dbReference type="eggNOG" id="ENOG502SPGC">
    <property type="taxonomic scope" value="Eukaryota"/>
</dbReference>
<evidence type="ECO:0000313" key="1">
    <source>
        <dbReference type="EnsemblPlants" id="KQL06703"/>
    </source>
</evidence>
<organism evidence="1 2">
    <name type="scientific">Setaria italica</name>
    <name type="common">Foxtail millet</name>
    <name type="synonym">Panicum italicum</name>
    <dbReference type="NCBI Taxonomy" id="4555"/>
    <lineage>
        <taxon>Eukaryota</taxon>
        <taxon>Viridiplantae</taxon>
        <taxon>Streptophyta</taxon>
        <taxon>Embryophyta</taxon>
        <taxon>Tracheophyta</taxon>
        <taxon>Spermatophyta</taxon>
        <taxon>Magnoliopsida</taxon>
        <taxon>Liliopsida</taxon>
        <taxon>Poales</taxon>
        <taxon>Poaceae</taxon>
        <taxon>PACMAD clade</taxon>
        <taxon>Panicoideae</taxon>
        <taxon>Panicodae</taxon>
        <taxon>Paniceae</taxon>
        <taxon>Cenchrinae</taxon>
        <taxon>Setaria</taxon>
    </lineage>
</organism>
<dbReference type="Gramene" id="KQL06703">
    <property type="protein sequence ID" value="KQL06703"/>
    <property type="gene ID" value="SETIT_004025mg"/>
</dbReference>
<dbReference type="Proteomes" id="UP000004995">
    <property type="component" value="Unassembled WGS sequence"/>
</dbReference>
<sequence length="419" mass="47618">MARSTQSGGKPHLPLLPAINSKIFPLPHEQPNRTAAQASLNSSMEQTHNHLLSRRWPRVFATLPRLRVGCGTFNRRDYRDDDHCEDNDRWLDRAAPVSALDIGTKLICGSGGLRELCITNGSLIDCYKVPSPVYNCQTLTSLELYCCRQCRRGTSLYAPSLENLEINLFRPQCVSVKKAPRVDSVKLGLFYGTACDSEDTDDDETMSESDDIFNFGEMEGREDQQMDEIGNLVKFLGVIGRSKSKLEREYSKMVLTTIRGSPLKDKNSVPMRLPKKCYLLVLQNLTLTMDHNHEAVATLVSCLLNSSPILKDLEIIDPYDMDSPHPLVAEFWEKQINAECLQNHLSTFLVMNATVLRRMSLKYRRWVAVQHEESDDESERKAMLQAERRQKEDMVAAVRRELCSWPRASSDVRLELCSC</sequence>
<dbReference type="EnsemblPlants" id="KQL06703">
    <property type="protein sequence ID" value="KQL06703"/>
    <property type="gene ID" value="SETIT_004025mg"/>
</dbReference>
<evidence type="ECO:0008006" key="3">
    <source>
        <dbReference type="Google" id="ProtNLM"/>
    </source>
</evidence>
<reference evidence="2" key="1">
    <citation type="journal article" date="2012" name="Nat. Biotechnol.">
        <title>Reference genome sequence of the model plant Setaria.</title>
        <authorList>
            <person name="Bennetzen J.L."/>
            <person name="Schmutz J."/>
            <person name="Wang H."/>
            <person name="Percifield R."/>
            <person name="Hawkins J."/>
            <person name="Pontaroli A.C."/>
            <person name="Estep M."/>
            <person name="Feng L."/>
            <person name="Vaughn J.N."/>
            <person name="Grimwood J."/>
            <person name="Jenkins J."/>
            <person name="Barry K."/>
            <person name="Lindquist E."/>
            <person name="Hellsten U."/>
            <person name="Deshpande S."/>
            <person name="Wang X."/>
            <person name="Wu X."/>
            <person name="Mitros T."/>
            <person name="Triplett J."/>
            <person name="Yang X."/>
            <person name="Ye C.Y."/>
            <person name="Mauro-Herrera M."/>
            <person name="Wang L."/>
            <person name="Li P."/>
            <person name="Sharma M."/>
            <person name="Sharma R."/>
            <person name="Ronald P.C."/>
            <person name="Panaud O."/>
            <person name="Kellogg E.A."/>
            <person name="Brutnell T.P."/>
            <person name="Doust A.N."/>
            <person name="Tuskan G.A."/>
            <person name="Rokhsar D."/>
            <person name="Devos K.M."/>
        </authorList>
    </citation>
    <scope>NUCLEOTIDE SEQUENCE [LARGE SCALE GENOMIC DNA]</scope>
    <source>
        <strain evidence="2">cv. Yugu1</strain>
    </source>
</reference>
<accession>K3XQ45</accession>
<keyword evidence="2" id="KW-1185">Reference proteome</keyword>
<name>K3XQ45_SETIT</name>